<evidence type="ECO:0000313" key="4">
    <source>
        <dbReference type="Proteomes" id="UP000261480"/>
    </source>
</evidence>
<evidence type="ECO:0000313" key="3">
    <source>
        <dbReference type="Ensembl" id="ENSPMEP00000020094.1"/>
    </source>
</evidence>
<dbReference type="Proteomes" id="UP000261480">
    <property type="component" value="Unplaced"/>
</dbReference>
<dbReference type="Ensembl" id="ENSPMET00000034900.1">
    <property type="protein sequence ID" value="ENSPMEP00000020094.1"/>
    <property type="gene ID" value="ENSPMEG00000023180.1"/>
</dbReference>
<proteinExistence type="predicted"/>
<protein>
    <submittedName>
        <fullName evidence="3">Uncharacterized protein</fullName>
    </submittedName>
</protein>
<reference evidence="3" key="2">
    <citation type="submission" date="2025-09" db="UniProtKB">
        <authorList>
            <consortium name="Ensembl"/>
        </authorList>
    </citation>
    <scope>IDENTIFICATION</scope>
</reference>
<dbReference type="AlphaFoldDB" id="A0A3B3XYB0"/>
<evidence type="ECO:0000256" key="1">
    <source>
        <dbReference type="SAM" id="MobiDB-lite"/>
    </source>
</evidence>
<name>A0A3B3XYB0_9TELE</name>
<keyword evidence="2" id="KW-0732">Signal</keyword>
<organism evidence="3 4">
    <name type="scientific">Poecilia mexicana</name>
    <dbReference type="NCBI Taxonomy" id="48701"/>
    <lineage>
        <taxon>Eukaryota</taxon>
        <taxon>Metazoa</taxon>
        <taxon>Chordata</taxon>
        <taxon>Craniata</taxon>
        <taxon>Vertebrata</taxon>
        <taxon>Euteleostomi</taxon>
        <taxon>Actinopterygii</taxon>
        <taxon>Neopterygii</taxon>
        <taxon>Teleostei</taxon>
        <taxon>Neoteleostei</taxon>
        <taxon>Acanthomorphata</taxon>
        <taxon>Ovalentaria</taxon>
        <taxon>Atherinomorphae</taxon>
        <taxon>Cyprinodontiformes</taxon>
        <taxon>Poeciliidae</taxon>
        <taxon>Poeciliinae</taxon>
        <taxon>Poecilia</taxon>
    </lineage>
</organism>
<feature type="chain" id="PRO_5017302842" evidence="2">
    <location>
        <begin position="22"/>
        <end position="166"/>
    </location>
</feature>
<reference evidence="3" key="1">
    <citation type="submission" date="2025-08" db="UniProtKB">
        <authorList>
            <consortium name="Ensembl"/>
        </authorList>
    </citation>
    <scope>IDENTIFICATION</scope>
</reference>
<feature type="region of interest" description="Disordered" evidence="1">
    <location>
        <begin position="134"/>
        <end position="166"/>
    </location>
</feature>
<accession>A0A3B3XYB0</accession>
<evidence type="ECO:0000256" key="2">
    <source>
        <dbReference type="SAM" id="SignalP"/>
    </source>
</evidence>
<feature type="signal peptide" evidence="2">
    <location>
        <begin position="1"/>
        <end position="21"/>
    </location>
</feature>
<sequence>MQQQCVFRNSWICLLFSFGACVPVRKDQRVPQAGSTTSVVSVDFGSGGTGSSAGFRSAVGVSSVVDAGSDVDCSPAKDAHIFQMIADRLSLDPHRSRPLLQAHWSAPQGMAASRPVNPSSLIIHSKYRQARDFPSDSKYTQDTFDHIPVPGAPQHPGSGSKEHQKI</sequence>
<keyword evidence="4" id="KW-1185">Reference proteome</keyword>